<keyword evidence="25" id="KW-0804">Transcription</keyword>
<evidence type="ECO:0000313" key="30">
    <source>
        <dbReference type="RefSeq" id="XP_020025073.1"/>
    </source>
</evidence>
<keyword evidence="14" id="KW-0221">Differentiation</keyword>
<keyword evidence="17" id="KW-0735">Signal-anchor</keyword>
<keyword evidence="29" id="KW-1185">Reference proteome</keyword>
<evidence type="ECO:0000256" key="18">
    <source>
        <dbReference type="ARBA" id="ARBA00022989"/>
    </source>
</evidence>
<evidence type="ECO:0000256" key="15">
    <source>
        <dbReference type="ARBA" id="ARBA00022824"/>
    </source>
</evidence>
<keyword evidence="13" id="KW-0053">Apoptosis</keyword>
<keyword evidence="23" id="KW-0472">Membrane</keyword>
<dbReference type="GO" id="GO:0043066">
    <property type="term" value="P:negative regulation of apoptotic process"/>
    <property type="evidence" value="ECO:0007669"/>
    <property type="project" value="UniProtKB-ARBA"/>
</dbReference>
<keyword evidence="7" id="KW-0963">Cytoplasm</keyword>
<dbReference type="CDD" id="cd14691">
    <property type="entry name" value="bZIP_XBP1"/>
    <property type="match status" value="1"/>
</dbReference>
<evidence type="ECO:0000256" key="7">
    <source>
        <dbReference type="ARBA" id="ARBA00022490"/>
    </source>
</evidence>
<dbReference type="GO" id="GO:0030968">
    <property type="term" value="P:endoplasmic reticulum unfolded protein response"/>
    <property type="evidence" value="ECO:0007669"/>
    <property type="project" value="UniProtKB-ARBA"/>
</dbReference>
<dbReference type="PROSITE" id="PS00036">
    <property type="entry name" value="BZIP_BASIC"/>
    <property type="match status" value="1"/>
</dbReference>
<evidence type="ECO:0000256" key="12">
    <source>
        <dbReference type="ARBA" id="ARBA00022692"/>
    </source>
</evidence>
<evidence type="ECO:0000256" key="20">
    <source>
        <dbReference type="ARBA" id="ARBA00023015"/>
    </source>
</evidence>
<keyword evidence="11" id="KW-0165">Cleavage on pair of basic residues</keyword>
<dbReference type="RefSeq" id="XP_020025073.1">
    <property type="nucleotide sequence ID" value="XM_020169484.1"/>
</dbReference>
<keyword evidence="18" id="KW-1133">Transmembrane helix</keyword>
<dbReference type="InterPro" id="IPR052470">
    <property type="entry name" value="ER_Stress-Reg_TF"/>
</dbReference>
<dbReference type="GO" id="GO:0001525">
    <property type="term" value="P:angiogenesis"/>
    <property type="evidence" value="ECO:0007669"/>
    <property type="project" value="UniProtKB-KW"/>
</dbReference>
<evidence type="ECO:0000256" key="19">
    <source>
        <dbReference type="ARBA" id="ARBA00022990"/>
    </source>
</evidence>
<dbReference type="GO" id="GO:0006915">
    <property type="term" value="P:apoptotic process"/>
    <property type="evidence" value="ECO:0007669"/>
    <property type="project" value="UniProtKB-KW"/>
</dbReference>
<keyword evidence="9" id="KW-0597">Phosphoprotein</keyword>
<evidence type="ECO:0000256" key="10">
    <source>
        <dbReference type="ARBA" id="ARBA00022657"/>
    </source>
</evidence>
<accession>A0A8B7V021</accession>
<dbReference type="PANTHER" id="PTHR46542">
    <property type="entry name" value="X-BOX BINDING PROTEIN 1"/>
    <property type="match status" value="1"/>
</dbReference>
<dbReference type="SMART" id="SM00338">
    <property type="entry name" value="BRLZ"/>
    <property type="match status" value="1"/>
</dbReference>
<comment type="subcellular location">
    <subcellularLocation>
        <location evidence="3">Cytoplasm</location>
    </subcellularLocation>
    <subcellularLocation>
        <location evidence="2">Endoplasmic reticulum membrane</location>
        <topology evidence="2">Peripheral membrane protein</topology>
    </subcellularLocation>
    <subcellularLocation>
        <location evidence="4">Endoplasmic reticulum membrane</location>
        <topology evidence="4">Single-pass type II membrane protein</topology>
    </subcellularLocation>
    <subcellularLocation>
        <location evidence="1">Nucleus</location>
    </subcellularLocation>
</comment>
<evidence type="ECO:0000256" key="24">
    <source>
        <dbReference type="ARBA" id="ARBA00023159"/>
    </source>
</evidence>
<proteinExistence type="inferred from homology"/>
<dbReference type="PANTHER" id="PTHR46542:SF2">
    <property type="entry name" value="X-BOX BINDING PROTEIN 1"/>
    <property type="match status" value="1"/>
</dbReference>
<keyword evidence="26" id="KW-0834">Unfolded protein response</keyword>
<dbReference type="KEGG" id="ccan:109690244"/>
<dbReference type="PROSITE" id="PS50217">
    <property type="entry name" value="BZIP"/>
    <property type="match status" value="1"/>
</dbReference>
<dbReference type="OrthoDB" id="20960at2759"/>
<keyword evidence="12" id="KW-0812">Transmembrane</keyword>
<dbReference type="Gene3D" id="1.20.5.170">
    <property type="match status" value="1"/>
</dbReference>
<protein>
    <recommendedName>
        <fullName evidence="28">X-box-binding protein 1</fullName>
    </recommendedName>
</protein>
<evidence type="ECO:0000256" key="13">
    <source>
        <dbReference type="ARBA" id="ARBA00022703"/>
    </source>
</evidence>
<keyword evidence="24" id="KW-0010">Activator</keyword>
<dbReference type="InterPro" id="IPR004827">
    <property type="entry name" value="bZIP"/>
</dbReference>
<sequence length="503" mass="53988">MRQRWRGGHHLWRTPWKSPGSPTGPRRAPAGHSPRKCPQWKNRQLPRPRQRLPRWTPQPWPRGRSGPAPAGSTGPMGADLGLASRGAGQSRTATTLERLGAAGPPAGRRRDALAYTVAMVVVAAAPSSASGAPKVLLLSGQPAAAGAPAGRTVPLMVPGQRGAGPEVASGGTPPARKRQRLTHLSPEEKALRRKLKNRVAAQTARDRKKARMSELEQQVVDLEEENQKLLLENQLLREKTHGLVVENQELRHRLGMDALVTEEETEAEAKGNGARLVAGSAESAALRLRASAAGAGPVVTSPEHLPMDSDGIDSSDTESDILLGILDKLDPVMFLKCPSPESASLEDLPEVCPEGPSSLPASLSLSMGTSSAKLEAINELIRFDHIYTKPLVLEIPSETENQTNVVVKIEEAPLSPSEGDHPEFIVSVKEEPVEDDFIPELGISNLLSSSHCLKPSSCLLDAYSDCGYEGSPSPFSDMSSPLGANHFWEDTFANELFPQLISV</sequence>
<keyword evidence="6" id="KW-0217">Developmental protein</keyword>
<evidence type="ECO:0000256" key="3">
    <source>
        <dbReference type="ARBA" id="ARBA00004496"/>
    </source>
</evidence>
<evidence type="ECO:0000256" key="11">
    <source>
        <dbReference type="ARBA" id="ARBA00022685"/>
    </source>
</evidence>
<evidence type="ECO:0000256" key="28">
    <source>
        <dbReference type="ARBA" id="ARBA00040165"/>
    </source>
</evidence>
<dbReference type="GO" id="GO:0005789">
    <property type="term" value="C:endoplasmic reticulum membrane"/>
    <property type="evidence" value="ECO:0007669"/>
    <property type="project" value="UniProtKB-SubCell"/>
</dbReference>
<keyword evidence="16" id="KW-0832">Ubl conjugation</keyword>
<evidence type="ECO:0000256" key="17">
    <source>
        <dbReference type="ARBA" id="ARBA00022968"/>
    </source>
</evidence>
<name>A0A8B7V021_CASCN</name>
<dbReference type="Proteomes" id="UP001732720">
    <property type="component" value="Chromosome 18"/>
</dbReference>
<dbReference type="Pfam" id="PF00170">
    <property type="entry name" value="bZIP_1"/>
    <property type="match status" value="1"/>
</dbReference>
<gene>
    <name evidence="30" type="primary">Xbp1</name>
</gene>
<evidence type="ECO:0000313" key="29">
    <source>
        <dbReference type="Proteomes" id="UP001732720"/>
    </source>
</evidence>
<dbReference type="GO" id="GO:0007517">
    <property type="term" value="P:muscle organ development"/>
    <property type="evidence" value="ECO:0007669"/>
    <property type="project" value="UniProtKB-KW"/>
</dbReference>
<organism evidence="30">
    <name type="scientific">Castor canadensis</name>
    <name type="common">American beaver</name>
    <dbReference type="NCBI Taxonomy" id="51338"/>
    <lineage>
        <taxon>Eukaryota</taxon>
        <taxon>Metazoa</taxon>
        <taxon>Chordata</taxon>
        <taxon>Craniata</taxon>
        <taxon>Vertebrata</taxon>
        <taxon>Euteleostomi</taxon>
        <taxon>Mammalia</taxon>
        <taxon>Eutheria</taxon>
        <taxon>Euarchontoglires</taxon>
        <taxon>Glires</taxon>
        <taxon>Rodentia</taxon>
        <taxon>Castorimorpha</taxon>
        <taxon>Castoridae</taxon>
        <taxon>Castor</taxon>
    </lineage>
</organism>
<dbReference type="SUPFAM" id="SSF57959">
    <property type="entry name" value="Leucine zipper domain"/>
    <property type="match status" value="1"/>
</dbReference>
<dbReference type="GO" id="GO:0000981">
    <property type="term" value="F:DNA-binding transcription factor activity, RNA polymerase II-specific"/>
    <property type="evidence" value="ECO:0007669"/>
    <property type="project" value="TreeGrafter"/>
</dbReference>
<keyword evidence="19" id="KW-0007">Acetylation</keyword>
<evidence type="ECO:0000256" key="22">
    <source>
        <dbReference type="ARBA" id="ARBA00023125"/>
    </source>
</evidence>
<comment type="similarity">
    <text evidence="5">Belongs to the bZIP family.</text>
</comment>
<evidence type="ECO:0000256" key="4">
    <source>
        <dbReference type="ARBA" id="ARBA00004648"/>
    </source>
</evidence>
<evidence type="ECO:0000256" key="27">
    <source>
        <dbReference type="ARBA" id="ARBA00023242"/>
    </source>
</evidence>
<evidence type="ECO:0000256" key="16">
    <source>
        <dbReference type="ARBA" id="ARBA00022843"/>
    </source>
</evidence>
<evidence type="ECO:0000256" key="23">
    <source>
        <dbReference type="ARBA" id="ARBA00023136"/>
    </source>
</evidence>
<keyword evidence="21" id="KW-0346">Stress response</keyword>
<evidence type="ECO:0000256" key="26">
    <source>
        <dbReference type="ARBA" id="ARBA00023230"/>
    </source>
</evidence>
<evidence type="ECO:0000256" key="6">
    <source>
        <dbReference type="ARBA" id="ARBA00022473"/>
    </source>
</evidence>
<keyword evidence="20" id="KW-0805">Transcription regulation</keyword>
<keyword evidence="15" id="KW-0256">Endoplasmic reticulum</keyword>
<keyword evidence="22" id="KW-0238">DNA-binding</keyword>
<evidence type="ECO:0000256" key="2">
    <source>
        <dbReference type="ARBA" id="ARBA00004406"/>
    </source>
</evidence>
<dbReference type="AlphaFoldDB" id="A0A8B7V021"/>
<keyword evidence="10" id="KW-0037">Angiogenesis</keyword>
<dbReference type="GO" id="GO:0030154">
    <property type="term" value="P:cell differentiation"/>
    <property type="evidence" value="ECO:0007669"/>
    <property type="project" value="UniProtKB-KW"/>
</dbReference>
<keyword evidence="8" id="KW-0517">Myogenesis</keyword>
<dbReference type="InterPro" id="IPR046347">
    <property type="entry name" value="bZIP_sf"/>
</dbReference>
<dbReference type="GO" id="GO:0007584">
    <property type="term" value="P:response to nutrient"/>
    <property type="evidence" value="ECO:0007669"/>
    <property type="project" value="UniProtKB-ARBA"/>
</dbReference>
<dbReference type="CTD" id="7494"/>
<evidence type="ECO:0000256" key="5">
    <source>
        <dbReference type="ARBA" id="ARBA00007163"/>
    </source>
</evidence>
<evidence type="ECO:0000256" key="8">
    <source>
        <dbReference type="ARBA" id="ARBA00022541"/>
    </source>
</evidence>
<dbReference type="GeneID" id="109690244"/>
<dbReference type="GO" id="GO:0005634">
    <property type="term" value="C:nucleus"/>
    <property type="evidence" value="ECO:0007669"/>
    <property type="project" value="UniProtKB-SubCell"/>
</dbReference>
<evidence type="ECO:0000256" key="21">
    <source>
        <dbReference type="ARBA" id="ARBA00023016"/>
    </source>
</evidence>
<reference evidence="30" key="1">
    <citation type="submission" date="2025-08" db="UniProtKB">
        <authorList>
            <consortium name="RefSeq"/>
        </authorList>
    </citation>
    <scope>IDENTIFICATION</scope>
    <source>
        <tissue evidence="30">Leukocyte</tissue>
    </source>
</reference>
<evidence type="ECO:0000256" key="14">
    <source>
        <dbReference type="ARBA" id="ARBA00022782"/>
    </source>
</evidence>
<evidence type="ECO:0000256" key="1">
    <source>
        <dbReference type="ARBA" id="ARBA00004123"/>
    </source>
</evidence>
<keyword evidence="27" id="KW-0539">Nucleus</keyword>
<dbReference type="FunFam" id="1.20.5.170:FF:000049">
    <property type="entry name" value="X-box binding protein 1"/>
    <property type="match status" value="1"/>
</dbReference>
<dbReference type="GO" id="GO:0000977">
    <property type="term" value="F:RNA polymerase II transcription regulatory region sequence-specific DNA binding"/>
    <property type="evidence" value="ECO:0007669"/>
    <property type="project" value="TreeGrafter"/>
</dbReference>
<evidence type="ECO:0000256" key="25">
    <source>
        <dbReference type="ARBA" id="ARBA00023163"/>
    </source>
</evidence>
<evidence type="ECO:0000256" key="9">
    <source>
        <dbReference type="ARBA" id="ARBA00022553"/>
    </source>
</evidence>